<keyword evidence="2" id="KW-1185">Reference proteome</keyword>
<proteinExistence type="predicted"/>
<evidence type="ECO:0000313" key="1">
    <source>
        <dbReference type="EMBL" id="KAJ8901680.1"/>
    </source>
</evidence>
<reference evidence="1 2" key="1">
    <citation type="journal article" date="2023" name="Nat. Commun.">
        <title>Origin of minicircular mitochondrial genomes in red algae.</title>
        <authorList>
            <person name="Lee Y."/>
            <person name="Cho C.H."/>
            <person name="Lee Y.M."/>
            <person name="Park S.I."/>
            <person name="Yang J.H."/>
            <person name="West J.A."/>
            <person name="Bhattacharya D."/>
            <person name="Yoon H.S."/>
        </authorList>
    </citation>
    <scope>NUCLEOTIDE SEQUENCE [LARGE SCALE GENOMIC DNA]</scope>
    <source>
        <strain evidence="1 2">CCMP1338</strain>
        <tissue evidence="1">Whole cell</tissue>
    </source>
</reference>
<dbReference type="Proteomes" id="UP001157974">
    <property type="component" value="Unassembled WGS sequence"/>
</dbReference>
<evidence type="ECO:0000313" key="2">
    <source>
        <dbReference type="Proteomes" id="UP001157974"/>
    </source>
</evidence>
<gene>
    <name evidence="1" type="ORF">NDN08_003886</name>
</gene>
<accession>A0AAV8UGQ5</accession>
<dbReference type="AlphaFoldDB" id="A0AAV8UGQ5"/>
<comment type="caution">
    <text evidence="1">The sequence shown here is derived from an EMBL/GenBank/DDBJ whole genome shotgun (WGS) entry which is preliminary data.</text>
</comment>
<dbReference type="EMBL" id="JAMWBK010000010">
    <property type="protein sequence ID" value="KAJ8901680.1"/>
    <property type="molecule type" value="Genomic_DNA"/>
</dbReference>
<name>A0AAV8UGQ5_9RHOD</name>
<protein>
    <submittedName>
        <fullName evidence="1">Uncharacterized protein</fullName>
    </submittedName>
</protein>
<organism evidence="1 2">
    <name type="scientific">Rhodosorus marinus</name>
    <dbReference type="NCBI Taxonomy" id="101924"/>
    <lineage>
        <taxon>Eukaryota</taxon>
        <taxon>Rhodophyta</taxon>
        <taxon>Stylonematophyceae</taxon>
        <taxon>Stylonematales</taxon>
        <taxon>Stylonemataceae</taxon>
        <taxon>Rhodosorus</taxon>
    </lineage>
</organism>
<sequence length="137" mass="14925">MSTVVLRVVDIHMEGFVGVFTGIGGTKTVGRVVCRVHRGNGQRVKIVDSKGVDKMRIADKSLLSSAKSFFDDYEETPKDGGDLDVFPCGETGSQKDACYLTQSGMVFKMELSDKPKTELIELGGKSTIERMNEIANS</sequence>